<name>X1N0E2_9ZZZZ</name>
<reference evidence="1" key="1">
    <citation type="journal article" date="2014" name="Front. Microbiol.">
        <title>High frequency of phylogenetically diverse reductive dehalogenase-homologous genes in deep subseafloor sedimentary metagenomes.</title>
        <authorList>
            <person name="Kawai M."/>
            <person name="Futagami T."/>
            <person name="Toyoda A."/>
            <person name="Takaki Y."/>
            <person name="Nishi S."/>
            <person name="Hori S."/>
            <person name="Arai W."/>
            <person name="Tsubouchi T."/>
            <person name="Morono Y."/>
            <person name="Uchiyama I."/>
            <person name="Ito T."/>
            <person name="Fujiyama A."/>
            <person name="Inagaki F."/>
            <person name="Takami H."/>
        </authorList>
    </citation>
    <scope>NUCLEOTIDE SEQUENCE</scope>
    <source>
        <strain evidence="1">Expedition CK06-06</strain>
    </source>
</reference>
<feature type="non-terminal residue" evidence="1">
    <location>
        <position position="1"/>
    </location>
</feature>
<evidence type="ECO:0000313" key="1">
    <source>
        <dbReference type="EMBL" id="GAI23746.1"/>
    </source>
</evidence>
<sequence length="64" mass="7228">AEFALDLIKLTASTQDEESRIIDLFNIAEPTRATKEMKSEYETALYNIIKRADSSTRDESGSDK</sequence>
<accession>X1N0E2</accession>
<comment type="caution">
    <text evidence="1">The sequence shown here is derived from an EMBL/GenBank/DDBJ whole genome shotgun (WGS) entry which is preliminary data.</text>
</comment>
<gene>
    <name evidence="1" type="ORF">S06H3_31715</name>
</gene>
<dbReference type="EMBL" id="BARV01018796">
    <property type="protein sequence ID" value="GAI23746.1"/>
    <property type="molecule type" value="Genomic_DNA"/>
</dbReference>
<organism evidence="1">
    <name type="scientific">marine sediment metagenome</name>
    <dbReference type="NCBI Taxonomy" id="412755"/>
    <lineage>
        <taxon>unclassified sequences</taxon>
        <taxon>metagenomes</taxon>
        <taxon>ecological metagenomes</taxon>
    </lineage>
</organism>
<protein>
    <submittedName>
        <fullName evidence="1">Uncharacterized protein</fullName>
    </submittedName>
</protein>
<dbReference type="AlphaFoldDB" id="X1N0E2"/>
<proteinExistence type="predicted"/>